<keyword evidence="2" id="KW-1185">Reference proteome</keyword>
<reference evidence="1" key="1">
    <citation type="journal article" date="2018" name="Int. J. Syst. Evol. Microbiol.">
        <title>Carboxylicivirga sediminis sp. nov., isolated from coastal sediment.</title>
        <authorList>
            <person name="Wang F.Q."/>
            <person name="Ren L.H."/>
            <person name="Zou R.J."/>
            <person name="Sun Y.Z."/>
            <person name="Liu X.J."/>
            <person name="Jiang F."/>
            <person name="Liu L.J."/>
        </authorList>
    </citation>
    <scope>NUCLEOTIDE SEQUENCE</scope>
    <source>
        <strain evidence="1">JR1</strain>
    </source>
</reference>
<name>A0A941J0I6_9BACT</name>
<accession>A0A941J0I6</accession>
<proteinExistence type="predicted"/>
<dbReference type="AlphaFoldDB" id="A0A941J0I6"/>
<comment type="caution">
    <text evidence="1">The sequence shown here is derived from an EMBL/GenBank/DDBJ whole genome shotgun (WGS) entry which is preliminary data.</text>
</comment>
<evidence type="ECO:0000313" key="2">
    <source>
        <dbReference type="Proteomes" id="UP000679220"/>
    </source>
</evidence>
<protein>
    <submittedName>
        <fullName evidence="1">C-GCAxxG-C-C family protein</fullName>
    </submittedName>
</protein>
<dbReference type="Proteomes" id="UP000679220">
    <property type="component" value="Unassembled WGS sequence"/>
</dbReference>
<evidence type="ECO:0000313" key="1">
    <source>
        <dbReference type="EMBL" id="MBR8537432.1"/>
    </source>
</evidence>
<dbReference type="RefSeq" id="WP_212192457.1">
    <property type="nucleotide sequence ID" value="NZ_JAGTAR010000032.1"/>
</dbReference>
<gene>
    <name evidence="1" type="ORF">KDU71_17825</name>
</gene>
<sequence length="281" mass="31344">MNTIKTKLNPRKTFWKDGACSHAMFHLLNHEFDNVKPLEEKASDLLAGGIAQKGHQCGMLWGASLAIGTESFRKYKDRNMAIATAINASKLLVNSFQKRTKTVNCRDISRVNWENKFELALYMLKTFARGFVFSPCFNLIVKWTPEALNASNKGLNEQPDFSIPVHSCSTELIKKMGGSEEESIMVAGFAGGIGLSGHACGALSAAIWYKMLQLSKSEQGKSQAMFNNPDARKILRTFYMQTDSEVLCKNICQRQFKSVDEHSDYIKTGGCSHIINALEKI</sequence>
<dbReference type="EMBL" id="JAGTAR010000032">
    <property type="protein sequence ID" value="MBR8537432.1"/>
    <property type="molecule type" value="Genomic_DNA"/>
</dbReference>
<organism evidence="1 2">
    <name type="scientific">Carboxylicivirga sediminis</name>
    <dbReference type="NCBI Taxonomy" id="2006564"/>
    <lineage>
        <taxon>Bacteria</taxon>
        <taxon>Pseudomonadati</taxon>
        <taxon>Bacteroidota</taxon>
        <taxon>Bacteroidia</taxon>
        <taxon>Marinilabiliales</taxon>
        <taxon>Marinilabiliaceae</taxon>
        <taxon>Carboxylicivirga</taxon>
    </lineage>
</organism>
<dbReference type="Pfam" id="PF09719">
    <property type="entry name" value="C_GCAxxG_C_C"/>
    <property type="match status" value="2"/>
</dbReference>
<dbReference type="InterPro" id="IPR010181">
    <property type="entry name" value="CGCAxxGCC_motif"/>
</dbReference>
<reference evidence="1" key="2">
    <citation type="submission" date="2021-04" db="EMBL/GenBank/DDBJ databases">
        <authorList>
            <person name="Zhang T."/>
            <person name="Zhang Y."/>
            <person name="Lu D."/>
            <person name="Zuo D."/>
            <person name="Du Z."/>
        </authorList>
    </citation>
    <scope>NUCLEOTIDE SEQUENCE</scope>
    <source>
        <strain evidence="1">JR1</strain>
    </source>
</reference>